<name>A0A9Q0YUF2_9ROSI</name>
<reference evidence="1" key="1">
    <citation type="submission" date="2022-11" db="EMBL/GenBank/DDBJ databases">
        <authorList>
            <person name="Hyden B.L."/>
            <person name="Feng K."/>
            <person name="Yates T."/>
            <person name="Jawdy S."/>
            <person name="Smart L.B."/>
            <person name="Muchero W."/>
        </authorList>
    </citation>
    <scope>NUCLEOTIDE SEQUENCE</scope>
    <source>
        <tissue evidence="1">Shoot tip</tissue>
    </source>
</reference>
<dbReference type="AlphaFoldDB" id="A0A9Q0YUF2"/>
<dbReference type="Proteomes" id="UP001151752">
    <property type="component" value="Chromosome 2"/>
</dbReference>
<evidence type="ECO:0000313" key="2">
    <source>
        <dbReference type="Proteomes" id="UP001151752"/>
    </source>
</evidence>
<keyword evidence="2" id="KW-1185">Reference proteome</keyword>
<proteinExistence type="predicted"/>
<accession>A0A9Q0YUF2</accession>
<dbReference type="EMBL" id="JAPFFM010000015">
    <property type="protein sequence ID" value="KAJ6710443.1"/>
    <property type="molecule type" value="Genomic_DNA"/>
</dbReference>
<protein>
    <submittedName>
        <fullName evidence="1">Uncharacterized protein</fullName>
    </submittedName>
</protein>
<organism evidence="1 2">
    <name type="scientific">Salix koriyanagi</name>
    <dbReference type="NCBI Taxonomy" id="2511006"/>
    <lineage>
        <taxon>Eukaryota</taxon>
        <taxon>Viridiplantae</taxon>
        <taxon>Streptophyta</taxon>
        <taxon>Embryophyta</taxon>
        <taxon>Tracheophyta</taxon>
        <taxon>Spermatophyta</taxon>
        <taxon>Magnoliopsida</taxon>
        <taxon>eudicotyledons</taxon>
        <taxon>Gunneridae</taxon>
        <taxon>Pentapetalae</taxon>
        <taxon>rosids</taxon>
        <taxon>fabids</taxon>
        <taxon>Malpighiales</taxon>
        <taxon>Salicaceae</taxon>
        <taxon>Saliceae</taxon>
        <taxon>Salix</taxon>
    </lineage>
</organism>
<feature type="non-terminal residue" evidence="1">
    <location>
        <position position="75"/>
    </location>
</feature>
<gene>
    <name evidence="1" type="ORF">OIU74_011343</name>
</gene>
<reference evidence="1" key="2">
    <citation type="journal article" date="2023" name="Int. J. Mol. Sci.">
        <title>De Novo Assembly and Annotation of 11 Diverse Shrub Willow (Salix) Genomes Reveals Novel Gene Organization in Sex-Linked Regions.</title>
        <authorList>
            <person name="Hyden B."/>
            <person name="Feng K."/>
            <person name="Yates T.B."/>
            <person name="Jawdy S."/>
            <person name="Cereghino C."/>
            <person name="Smart L.B."/>
            <person name="Muchero W."/>
        </authorList>
    </citation>
    <scope>NUCLEOTIDE SEQUENCE</scope>
    <source>
        <tissue evidence="1">Shoot tip</tissue>
    </source>
</reference>
<sequence>MKMVFLQHNQGLLSPMRLSQLVSSAPDLVFLGSMCGDKTHRRKGGRQWPTKKGREKPELLSLLDQISFYPFLNIY</sequence>
<comment type="caution">
    <text evidence="1">The sequence shown here is derived from an EMBL/GenBank/DDBJ whole genome shotgun (WGS) entry which is preliminary data.</text>
</comment>
<evidence type="ECO:0000313" key="1">
    <source>
        <dbReference type="EMBL" id="KAJ6710443.1"/>
    </source>
</evidence>